<proteinExistence type="predicted"/>
<evidence type="ECO:0000313" key="1">
    <source>
        <dbReference type="EMBL" id="KAK3938288.1"/>
    </source>
</evidence>
<gene>
    <name evidence="1" type="ORF">QBC46DRAFT_410353</name>
</gene>
<keyword evidence="2" id="KW-1185">Reference proteome</keyword>
<reference evidence="2" key="1">
    <citation type="journal article" date="2023" name="Mol. Phylogenet. Evol.">
        <title>Genome-scale phylogeny and comparative genomics of the fungal order Sordariales.</title>
        <authorList>
            <person name="Hensen N."/>
            <person name="Bonometti L."/>
            <person name="Westerberg I."/>
            <person name="Brannstrom I.O."/>
            <person name="Guillou S."/>
            <person name="Cros-Aarteil S."/>
            <person name="Calhoun S."/>
            <person name="Haridas S."/>
            <person name="Kuo A."/>
            <person name="Mondo S."/>
            <person name="Pangilinan J."/>
            <person name="Riley R."/>
            <person name="LaButti K."/>
            <person name="Andreopoulos B."/>
            <person name="Lipzen A."/>
            <person name="Chen C."/>
            <person name="Yan M."/>
            <person name="Daum C."/>
            <person name="Ng V."/>
            <person name="Clum A."/>
            <person name="Steindorff A."/>
            <person name="Ohm R.A."/>
            <person name="Martin F."/>
            <person name="Silar P."/>
            <person name="Natvig D.O."/>
            <person name="Lalanne C."/>
            <person name="Gautier V."/>
            <person name="Ament-Velasquez S.L."/>
            <person name="Kruys A."/>
            <person name="Hutchinson M.I."/>
            <person name="Powell A.J."/>
            <person name="Barry K."/>
            <person name="Miller A.N."/>
            <person name="Grigoriev I.V."/>
            <person name="Debuchy R."/>
            <person name="Gladieux P."/>
            <person name="Hiltunen Thoren M."/>
            <person name="Johannesson H."/>
        </authorList>
    </citation>
    <scope>NUCLEOTIDE SEQUENCE [LARGE SCALE GENOMIC DNA]</scope>
    <source>
        <strain evidence="2">CBS 340.73</strain>
    </source>
</reference>
<accession>A0AAN6N5T2</accession>
<organism evidence="1 2">
    <name type="scientific">Diplogelasinospora grovesii</name>
    <dbReference type="NCBI Taxonomy" id="303347"/>
    <lineage>
        <taxon>Eukaryota</taxon>
        <taxon>Fungi</taxon>
        <taxon>Dikarya</taxon>
        <taxon>Ascomycota</taxon>
        <taxon>Pezizomycotina</taxon>
        <taxon>Sordariomycetes</taxon>
        <taxon>Sordariomycetidae</taxon>
        <taxon>Sordariales</taxon>
        <taxon>Diplogelasinosporaceae</taxon>
        <taxon>Diplogelasinospora</taxon>
    </lineage>
</organism>
<sequence length="100" mass="11072">MLGVVYDREAFENHKSQLCEKVSRGKREKWCILCDTFTPVESDDGSNNSDQIESSLVADLGHASPPTSILSPSMLDFKPVAPAGPVVERDYVPIKEHLEL</sequence>
<comment type="caution">
    <text evidence="1">The sequence shown here is derived from an EMBL/GenBank/DDBJ whole genome shotgun (WGS) entry which is preliminary data.</text>
</comment>
<dbReference type="AlphaFoldDB" id="A0AAN6N5T2"/>
<evidence type="ECO:0000313" key="2">
    <source>
        <dbReference type="Proteomes" id="UP001303473"/>
    </source>
</evidence>
<protein>
    <submittedName>
        <fullName evidence="1">Uncharacterized protein</fullName>
    </submittedName>
</protein>
<dbReference type="EMBL" id="MU853833">
    <property type="protein sequence ID" value="KAK3938288.1"/>
    <property type="molecule type" value="Genomic_DNA"/>
</dbReference>
<name>A0AAN6N5T2_9PEZI</name>
<dbReference type="Proteomes" id="UP001303473">
    <property type="component" value="Unassembled WGS sequence"/>
</dbReference>